<comment type="caution">
    <text evidence="6">The sequence shown here is derived from an EMBL/GenBank/DDBJ whole genome shotgun (WGS) entry which is preliminary data.</text>
</comment>
<dbReference type="EMBL" id="JBHSBA010000001">
    <property type="protein sequence ID" value="MFC4123306.1"/>
    <property type="molecule type" value="Genomic_DNA"/>
</dbReference>
<dbReference type="InterPro" id="IPR018060">
    <property type="entry name" value="HTH_AraC"/>
</dbReference>
<keyword evidence="7" id="KW-1185">Reference proteome</keyword>
<proteinExistence type="predicted"/>
<dbReference type="InterPro" id="IPR009057">
    <property type="entry name" value="Homeodomain-like_sf"/>
</dbReference>
<evidence type="ECO:0000256" key="4">
    <source>
        <dbReference type="SAM" id="MobiDB-lite"/>
    </source>
</evidence>
<dbReference type="SUPFAM" id="SSF46689">
    <property type="entry name" value="Homeodomain-like"/>
    <property type="match status" value="1"/>
</dbReference>
<evidence type="ECO:0000256" key="3">
    <source>
        <dbReference type="ARBA" id="ARBA00023163"/>
    </source>
</evidence>
<sequence length="305" mass="33730">MQRDPRELGGAWRAAQRHAFDVPSADLAPYVERYWSVRWRYERPYRQLIVPLPNVHLSFRDGHAELHGPSSSHVFRELTGAGSVFGVAFRPGMFRPFLGGPVAGLRDRMVDAATVFGADTPTVADHASVERFLRAHLPDPDPRACLAAEVVAAIAADPTVTRVDVLAERYGLTVRGLQRLFADCVGIGPKWVVRRYRLHEITERLAAGVAVDWAGIAAELGYADQAHLSREFRRIFGEPPTSYALRYERRPVERGEQALSEVAKGRCSRSARLADTGAEDAADARDEQPEPEVEASGRVGGVVQW</sequence>
<dbReference type="Gene3D" id="1.10.10.60">
    <property type="entry name" value="Homeodomain-like"/>
    <property type="match status" value="1"/>
</dbReference>
<gene>
    <name evidence="6" type="ORF">ACFOW8_00025</name>
</gene>
<dbReference type="InterPro" id="IPR050204">
    <property type="entry name" value="AraC_XylS_family_regulators"/>
</dbReference>
<dbReference type="SMART" id="SM00342">
    <property type="entry name" value="HTH_ARAC"/>
    <property type="match status" value="1"/>
</dbReference>
<dbReference type="PANTHER" id="PTHR46796:SF15">
    <property type="entry name" value="BLL1074 PROTEIN"/>
    <property type="match status" value="1"/>
</dbReference>
<evidence type="ECO:0000313" key="7">
    <source>
        <dbReference type="Proteomes" id="UP001595767"/>
    </source>
</evidence>
<keyword evidence="2" id="KW-0238">DNA-binding</keyword>
<dbReference type="PROSITE" id="PS01124">
    <property type="entry name" value="HTH_ARAC_FAMILY_2"/>
    <property type="match status" value="1"/>
</dbReference>
<dbReference type="Pfam" id="PF20240">
    <property type="entry name" value="DUF6597"/>
    <property type="match status" value="1"/>
</dbReference>
<dbReference type="Pfam" id="PF12833">
    <property type="entry name" value="HTH_18"/>
    <property type="match status" value="1"/>
</dbReference>
<reference evidence="7" key="1">
    <citation type="journal article" date="2019" name="Int. J. Syst. Evol. Microbiol.">
        <title>The Global Catalogue of Microorganisms (GCM) 10K type strain sequencing project: providing services to taxonomists for standard genome sequencing and annotation.</title>
        <authorList>
            <consortium name="The Broad Institute Genomics Platform"/>
            <consortium name="The Broad Institute Genome Sequencing Center for Infectious Disease"/>
            <person name="Wu L."/>
            <person name="Ma J."/>
        </authorList>
    </citation>
    <scope>NUCLEOTIDE SEQUENCE [LARGE SCALE GENOMIC DNA]</scope>
    <source>
        <strain evidence="7">CGMCC 4.7204</strain>
    </source>
</reference>
<feature type="region of interest" description="Disordered" evidence="4">
    <location>
        <begin position="271"/>
        <end position="305"/>
    </location>
</feature>
<evidence type="ECO:0000256" key="1">
    <source>
        <dbReference type="ARBA" id="ARBA00023015"/>
    </source>
</evidence>
<keyword evidence="3" id="KW-0804">Transcription</keyword>
<evidence type="ECO:0000259" key="5">
    <source>
        <dbReference type="PROSITE" id="PS01124"/>
    </source>
</evidence>
<dbReference type="Proteomes" id="UP001595767">
    <property type="component" value="Unassembled WGS sequence"/>
</dbReference>
<feature type="domain" description="HTH araC/xylS-type" evidence="5">
    <location>
        <begin position="148"/>
        <end position="246"/>
    </location>
</feature>
<accession>A0ABV8KYI7</accession>
<keyword evidence="1" id="KW-0805">Transcription regulation</keyword>
<dbReference type="RefSeq" id="WP_378543379.1">
    <property type="nucleotide sequence ID" value="NZ_JBHSBA010000001.1"/>
</dbReference>
<evidence type="ECO:0000313" key="6">
    <source>
        <dbReference type="EMBL" id="MFC4123306.1"/>
    </source>
</evidence>
<protein>
    <submittedName>
        <fullName evidence="6">DUF6597 domain-containing transcriptional factor</fullName>
    </submittedName>
</protein>
<dbReference type="PANTHER" id="PTHR46796">
    <property type="entry name" value="HTH-TYPE TRANSCRIPTIONAL ACTIVATOR RHAS-RELATED"/>
    <property type="match status" value="1"/>
</dbReference>
<organism evidence="6 7">
    <name type="scientific">Nocardia rhizosphaerae</name>
    <dbReference type="NCBI Taxonomy" id="1691571"/>
    <lineage>
        <taxon>Bacteria</taxon>
        <taxon>Bacillati</taxon>
        <taxon>Actinomycetota</taxon>
        <taxon>Actinomycetes</taxon>
        <taxon>Mycobacteriales</taxon>
        <taxon>Nocardiaceae</taxon>
        <taxon>Nocardia</taxon>
    </lineage>
</organism>
<evidence type="ECO:0000256" key="2">
    <source>
        <dbReference type="ARBA" id="ARBA00023125"/>
    </source>
</evidence>
<dbReference type="InterPro" id="IPR046532">
    <property type="entry name" value="DUF6597"/>
</dbReference>
<name>A0ABV8KYI7_9NOCA</name>